<reference evidence="2 3" key="1">
    <citation type="journal article" date="2022" name="G3 (Bethesda)">
        <title>Whole-genome sequence and methylome profiling of the almond [Prunus dulcis (Mill.) D.A. Webb] cultivar 'Nonpareil'.</title>
        <authorList>
            <person name="D'Amico-Willman K.M."/>
            <person name="Ouma W.Z."/>
            <person name="Meulia T."/>
            <person name="Sideli G.M."/>
            <person name="Gradziel T.M."/>
            <person name="Fresnedo-Ramirez J."/>
        </authorList>
    </citation>
    <scope>NUCLEOTIDE SEQUENCE [LARGE SCALE GENOMIC DNA]</scope>
    <source>
        <strain evidence="2">Clone GOH B32 T37-40</strain>
    </source>
</reference>
<dbReference type="InterPro" id="IPR017451">
    <property type="entry name" value="F-box-assoc_interact_dom"/>
</dbReference>
<protein>
    <recommendedName>
        <fullName evidence="1">F-box associated beta-propeller type 3 domain-containing protein</fullName>
    </recommendedName>
</protein>
<dbReference type="InterPro" id="IPR013187">
    <property type="entry name" value="F-box-assoc_dom_typ3"/>
</dbReference>
<dbReference type="AlphaFoldDB" id="A0AAD5F2E7"/>
<dbReference type="PANTHER" id="PTHR31111">
    <property type="entry name" value="BNAA05G37150D PROTEIN-RELATED"/>
    <property type="match status" value="1"/>
</dbReference>
<name>A0AAD5F2E7_PRUDU</name>
<feature type="domain" description="F-box associated beta-propeller type 3" evidence="1">
    <location>
        <begin position="36"/>
        <end position="157"/>
    </location>
</feature>
<comment type="caution">
    <text evidence="2">The sequence shown here is derived from an EMBL/GenBank/DDBJ whole genome shotgun (WGS) entry which is preliminary data.</text>
</comment>
<dbReference type="Pfam" id="PF08268">
    <property type="entry name" value="FBA_3"/>
    <property type="match status" value="1"/>
</dbReference>
<dbReference type="NCBIfam" id="TIGR01640">
    <property type="entry name" value="F_box_assoc_1"/>
    <property type="match status" value="1"/>
</dbReference>
<evidence type="ECO:0000259" key="1">
    <source>
        <dbReference type="Pfam" id="PF08268"/>
    </source>
</evidence>
<organism evidence="2 3">
    <name type="scientific">Prunus dulcis</name>
    <name type="common">Almond</name>
    <name type="synonym">Amygdalus dulcis</name>
    <dbReference type="NCBI Taxonomy" id="3755"/>
    <lineage>
        <taxon>Eukaryota</taxon>
        <taxon>Viridiplantae</taxon>
        <taxon>Streptophyta</taxon>
        <taxon>Embryophyta</taxon>
        <taxon>Tracheophyta</taxon>
        <taxon>Spermatophyta</taxon>
        <taxon>Magnoliopsida</taxon>
        <taxon>eudicotyledons</taxon>
        <taxon>Gunneridae</taxon>
        <taxon>Pentapetalae</taxon>
        <taxon>rosids</taxon>
        <taxon>fabids</taxon>
        <taxon>Rosales</taxon>
        <taxon>Rosaceae</taxon>
        <taxon>Amygdaloideae</taxon>
        <taxon>Amygdaleae</taxon>
        <taxon>Prunus</taxon>
    </lineage>
</organism>
<proteinExistence type="predicted"/>
<sequence>MQASSQVLASLALRPSIHQRTIFTNSRFHFDHWILVPGSLLGSCNGFLCHHEVHHLHISNPVTGEFLSLPTPSKPDTVGGRYGFGFSPTSDVYKLVRIMPIHKQVMVLTVGSGIWRDIGHPPDSFDGETLGKPCAYQNYFDSMNDHGTCVNGFLHWIGSEY</sequence>
<dbReference type="Proteomes" id="UP001054821">
    <property type="component" value="Chromosome 1"/>
</dbReference>
<evidence type="ECO:0000313" key="3">
    <source>
        <dbReference type="Proteomes" id="UP001054821"/>
    </source>
</evidence>
<dbReference type="EMBL" id="JAJFAZ020000001">
    <property type="protein sequence ID" value="KAI5350794.1"/>
    <property type="molecule type" value="Genomic_DNA"/>
</dbReference>
<gene>
    <name evidence="2" type="ORF">L3X38_003685</name>
</gene>
<dbReference type="PANTHER" id="PTHR31111:SF134">
    <property type="entry name" value="F-BOX ASSOCIATED INTERACTION DOMAIN-CONTAINING PROTEIN"/>
    <property type="match status" value="1"/>
</dbReference>
<evidence type="ECO:0000313" key="2">
    <source>
        <dbReference type="EMBL" id="KAI5350794.1"/>
    </source>
</evidence>
<accession>A0AAD5F2E7</accession>
<keyword evidence="3" id="KW-1185">Reference proteome</keyword>